<sequence>MAYDRMIPEIWSAALLKALRKTLVFGQPNVINKDYEGEISQAGDTVRINSVGRPTVKDYVPGQPIVREHLSDAQRVLPITEQKYFAFDVDDINQRQAQGNIIQPTMDEAAYALADTVDQYIASLYTQVASANNLGTITVPVGTPTDAYDKVLVPLREKLTVANVPAQGRYVIVPPWFHSRLLLDPRFIKVNESGDGGQALRNGQVGRAAGFDIMESNNTVTPGAGQSVVQAGISAAITFAEQINKTEGFRPHDGFSDAVKGLAVYGAKVIRPDCLAVTTAQQS</sequence>
<gene>
    <name evidence="1" type="ORF">VA596_49905</name>
</gene>
<evidence type="ECO:0000313" key="1">
    <source>
        <dbReference type="EMBL" id="MEA5367726.1"/>
    </source>
</evidence>
<evidence type="ECO:0000313" key="2">
    <source>
        <dbReference type="Proteomes" id="UP001304298"/>
    </source>
</evidence>
<dbReference type="EMBL" id="JAYFSI010000027">
    <property type="protein sequence ID" value="MEA5367726.1"/>
    <property type="molecule type" value="Genomic_DNA"/>
</dbReference>
<organism evidence="1 2">
    <name type="scientific">Amycolatopsis heterodermiae</name>
    <dbReference type="NCBI Taxonomy" id="3110235"/>
    <lineage>
        <taxon>Bacteria</taxon>
        <taxon>Bacillati</taxon>
        <taxon>Actinomycetota</taxon>
        <taxon>Actinomycetes</taxon>
        <taxon>Pseudonocardiales</taxon>
        <taxon>Pseudonocardiaceae</taxon>
        <taxon>Amycolatopsis</taxon>
    </lineage>
</organism>
<name>A0ABU5RN43_9PSEU</name>
<dbReference type="Pfam" id="PF25209">
    <property type="entry name" value="Phage_capsid_4"/>
    <property type="match status" value="1"/>
</dbReference>
<evidence type="ECO:0008006" key="3">
    <source>
        <dbReference type="Google" id="ProtNLM"/>
    </source>
</evidence>
<reference evidence="1 2" key="1">
    <citation type="submission" date="2023-12" db="EMBL/GenBank/DDBJ databases">
        <title>Amycolatopsis sp. V23-08.</title>
        <authorList>
            <person name="Somphong A."/>
        </authorList>
    </citation>
    <scope>NUCLEOTIDE SEQUENCE [LARGE SCALE GENOMIC DNA]</scope>
    <source>
        <strain evidence="1 2">V23-08</strain>
    </source>
</reference>
<proteinExistence type="predicted"/>
<dbReference type="Proteomes" id="UP001304298">
    <property type="component" value="Unassembled WGS sequence"/>
</dbReference>
<protein>
    <recommendedName>
        <fullName evidence="3">P22 coat protein-protein 5 domain protein</fullName>
    </recommendedName>
</protein>
<comment type="caution">
    <text evidence="1">The sequence shown here is derived from an EMBL/GenBank/DDBJ whole genome shotgun (WGS) entry which is preliminary data.</text>
</comment>
<accession>A0ABU5RN43</accession>
<keyword evidence="2" id="KW-1185">Reference proteome</keyword>
<dbReference type="RefSeq" id="WP_323337859.1">
    <property type="nucleotide sequence ID" value="NZ_JAYFSI010000027.1"/>
</dbReference>